<dbReference type="SUPFAM" id="SSF53955">
    <property type="entry name" value="Lysozyme-like"/>
    <property type="match status" value="1"/>
</dbReference>
<dbReference type="Gene3D" id="1.10.530.10">
    <property type="match status" value="1"/>
</dbReference>
<proteinExistence type="inferred from homology"/>
<accession>A0A0W0Z974</accession>
<dbReference type="PANTHER" id="PTHR33734">
    <property type="entry name" value="LYSM DOMAIN-CONTAINING GPI-ANCHORED PROTEIN 2"/>
    <property type="match status" value="1"/>
</dbReference>
<keyword evidence="4" id="KW-1185">Reference proteome</keyword>
<protein>
    <submittedName>
        <fullName evidence="3">Membrane bound lytic murein transglycosylase D</fullName>
    </submittedName>
</protein>
<dbReference type="Gene3D" id="3.10.350.10">
    <property type="entry name" value="LysM domain"/>
    <property type="match status" value="3"/>
</dbReference>
<dbReference type="PANTHER" id="PTHR33734:SF22">
    <property type="entry name" value="MEMBRANE-BOUND LYTIC MUREIN TRANSGLYCOSYLASE D"/>
    <property type="match status" value="1"/>
</dbReference>
<comment type="similarity">
    <text evidence="1">Belongs to the transglycosylase Slt family.</text>
</comment>
<dbReference type="CDD" id="cd00118">
    <property type="entry name" value="LysM"/>
    <property type="match status" value="3"/>
</dbReference>
<dbReference type="InterPro" id="IPR018392">
    <property type="entry name" value="LysM"/>
</dbReference>
<feature type="domain" description="LysM" evidence="2">
    <location>
        <begin position="478"/>
        <end position="522"/>
    </location>
</feature>
<evidence type="ECO:0000313" key="4">
    <source>
        <dbReference type="Proteomes" id="UP000054877"/>
    </source>
</evidence>
<dbReference type="AlphaFoldDB" id="A0A0W0Z974"/>
<evidence type="ECO:0000313" key="3">
    <source>
        <dbReference type="EMBL" id="KTD65470.1"/>
    </source>
</evidence>
<dbReference type="PATRIC" id="fig|452.5.peg.600"/>
<dbReference type="GO" id="GO:0016020">
    <property type="term" value="C:membrane"/>
    <property type="evidence" value="ECO:0007669"/>
    <property type="project" value="InterPro"/>
</dbReference>
<dbReference type="Pfam" id="PF01476">
    <property type="entry name" value="LysM"/>
    <property type="match status" value="3"/>
</dbReference>
<dbReference type="InterPro" id="IPR008258">
    <property type="entry name" value="Transglycosylase_SLT_dom_1"/>
</dbReference>
<dbReference type="STRING" id="452.Lspi_0544"/>
<dbReference type="PROSITE" id="PS00922">
    <property type="entry name" value="TRANSGLYCOSYLASE"/>
    <property type="match status" value="1"/>
</dbReference>
<name>A0A0W0Z974_LEGSP</name>
<dbReference type="EMBL" id="LNYX01000006">
    <property type="protein sequence ID" value="KTD65470.1"/>
    <property type="molecule type" value="Genomic_DNA"/>
</dbReference>
<evidence type="ECO:0000256" key="1">
    <source>
        <dbReference type="ARBA" id="ARBA00007734"/>
    </source>
</evidence>
<evidence type="ECO:0000259" key="2">
    <source>
        <dbReference type="PROSITE" id="PS51782"/>
    </source>
</evidence>
<dbReference type="CDD" id="cd16894">
    <property type="entry name" value="MltD-like"/>
    <property type="match status" value="1"/>
</dbReference>
<organism evidence="3 4">
    <name type="scientific">Legionella spiritensis</name>
    <dbReference type="NCBI Taxonomy" id="452"/>
    <lineage>
        <taxon>Bacteria</taxon>
        <taxon>Pseudomonadati</taxon>
        <taxon>Pseudomonadota</taxon>
        <taxon>Gammaproteobacteria</taxon>
        <taxon>Legionellales</taxon>
        <taxon>Legionellaceae</taxon>
        <taxon>Legionella</taxon>
    </lineage>
</organism>
<comment type="caution">
    <text evidence="3">The sequence shown here is derived from an EMBL/GenBank/DDBJ whole genome shotgun (WGS) entry which is preliminary data.</text>
</comment>
<gene>
    <name evidence="3" type="primary">mltD</name>
    <name evidence="3" type="ORF">Lspi_0544</name>
</gene>
<dbReference type="InterPro" id="IPR036779">
    <property type="entry name" value="LysM_dom_sf"/>
</dbReference>
<feature type="domain" description="LysM" evidence="2">
    <location>
        <begin position="426"/>
        <end position="470"/>
    </location>
</feature>
<dbReference type="Proteomes" id="UP000054877">
    <property type="component" value="Unassembled WGS sequence"/>
</dbReference>
<sequence>MLRFISNGCENKHELFETCSYNLKTKKGLSPDNYLVHWQPIHSVQAVTLKVTLSLLARLFICFLISYGGINPAYSRSVPSVWDVLRNQFQLNHETTQPEVQAQIRWIVAHPSYLQYLAKAEPYIYHITTEIKKRKLPGELALIPMIESTFDPFAYSGAGAAGLWQLMPGTGTTLGLKQDWWFDARRSIQPSTDAALNYLAYLNKFFHGDWILAIAAYDSGEGTISRAVKSSGRFRNVRFWNLRVPNETRAYVPRLLALAEVIKYPQRYHVKLPDIPHTPYFEEVNIGSQIDLNHAAKMAGMTYKELIQLNPGYNRWATAPYKPYKLLIPTDKVAKFNRNLAHVPEEKRVSWMRHQVQKGESLSAIASRYFTTVKLIRELNRLRSEKLKTGQFLLIPSSKNTTLSSSKQPVIINAPAQETSGQPYKVVHIVQSGETYKNLEKKYNVSVAEISNWNVLDAKMPLRKGQQLIIWKKTPKAGVYIVKAGDSLSRIAKQFNSKVSTLKRLNPHINITLIHPGQRLIIG</sequence>
<dbReference type="Pfam" id="PF01464">
    <property type="entry name" value="SLT"/>
    <property type="match status" value="1"/>
</dbReference>
<dbReference type="GO" id="GO:0000270">
    <property type="term" value="P:peptidoglycan metabolic process"/>
    <property type="evidence" value="ECO:0007669"/>
    <property type="project" value="InterPro"/>
</dbReference>
<reference evidence="3 4" key="1">
    <citation type="submission" date="2015-11" db="EMBL/GenBank/DDBJ databases">
        <title>Genomic analysis of 38 Legionella species identifies large and diverse effector repertoires.</title>
        <authorList>
            <person name="Burstein D."/>
            <person name="Amaro F."/>
            <person name="Zusman T."/>
            <person name="Lifshitz Z."/>
            <person name="Cohen O."/>
            <person name="Gilbert J.A."/>
            <person name="Pupko T."/>
            <person name="Shuman H.A."/>
            <person name="Segal G."/>
        </authorList>
    </citation>
    <scope>NUCLEOTIDE SEQUENCE [LARGE SCALE GENOMIC DNA]</scope>
    <source>
        <strain evidence="3 4">Mt.St.Helens-9</strain>
    </source>
</reference>
<dbReference type="GO" id="GO:0008932">
    <property type="term" value="F:lytic endotransglycosylase activity"/>
    <property type="evidence" value="ECO:0007669"/>
    <property type="project" value="TreeGrafter"/>
</dbReference>
<dbReference type="SUPFAM" id="SSF54106">
    <property type="entry name" value="LysM domain"/>
    <property type="match status" value="3"/>
</dbReference>
<dbReference type="InterPro" id="IPR023346">
    <property type="entry name" value="Lysozyme-like_dom_sf"/>
</dbReference>
<dbReference type="InterPro" id="IPR000189">
    <property type="entry name" value="Transglyc_AS"/>
</dbReference>
<dbReference type="SMART" id="SM00257">
    <property type="entry name" value="LysM"/>
    <property type="match status" value="3"/>
</dbReference>
<dbReference type="PROSITE" id="PS51782">
    <property type="entry name" value="LYSM"/>
    <property type="match status" value="3"/>
</dbReference>
<feature type="domain" description="LysM" evidence="2">
    <location>
        <begin position="352"/>
        <end position="395"/>
    </location>
</feature>